<feature type="compositionally biased region" description="Basic residues" evidence="2">
    <location>
        <begin position="384"/>
        <end position="404"/>
    </location>
</feature>
<dbReference type="Gene3D" id="6.10.140.100">
    <property type="match status" value="1"/>
</dbReference>
<dbReference type="GO" id="GO:0036297">
    <property type="term" value="P:interstrand cross-link repair"/>
    <property type="evidence" value="ECO:0007669"/>
    <property type="project" value="TreeGrafter"/>
</dbReference>
<accession>A0A427XJX4</accession>
<dbReference type="InterPro" id="IPR003903">
    <property type="entry name" value="UIM_dom"/>
</dbReference>
<feature type="compositionally biased region" description="Polar residues" evidence="2">
    <location>
        <begin position="508"/>
        <end position="523"/>
    </location>
</feature>
<dbReference type="InterPro" id="IPR019190">
    <property type="entry name" value="EXOV"/>
</dbReference>
<dbReference type="Pfam" id="PF09810">
    <property type="entry name" value="Exo5"/>
    <property type="match status" value="2"/>
</dbReference>
<evidence type="ECO:0000313" key="3">
    <source>
        <dbReference type="EMBL" id="RSH79136.1"/>
    </source>
</evidence>
<dbReference type="PANTHER" id="PTHR14464">
    <property type="entry name" value="EXONUCLEASE V"/>
    <property type="match status" value="1"/>
</dbReference>
<feature type="compositionally biased region" description="Basic and acidic residues" evidence="2">
    <location>
        <begin position="655"/>
        <end position="675"/>
    </location>
</feature>
<dbReference type="RefSeq" id="XP_028474283.1">
    <property type="nucleotide sequence ID" value="XM_028616976.1"/>
</dbReference>
<dbReference type="GO" id="GO:0045145">
    <property type="term" value="F:single-stranded DNA 5'-3' DNA exonuclease activity"/>
    <property type="evidence" value="ECO:0007669"/>
    <property type="project" value="InterPro"/>
</dbReference>
<dbReference type="PANTHER" id="PTHR14464:SF4">
    <property type="entry name" value="EXONUCLEASE V"/>
    <property type="match status" value="1"/>
</dbReference>
<proteinExistence type="inferred from homology"/>
<feature type="compositionally biased region" description="Polar residues" evidence="2">
    <location>
        <begin position="207"/>
        <end position="220"/>
    </location>
</feature>
<feature type="compositionally biased region" description="Acidic residues" evidence="2">
    <location>
        <begin position="10"/>
        <end position="24"/>
    </location>
</feature>
<dbReference type="Proteomes" id="UP000279236">
    <property type="component" value="Unassembled WGS sequence"/>
</dbReference>
<feature type="compositionally biased region" description="Low complexity" evidence="2">
    <location>
        <begin position="636"/>
        <end position="646"/>
    </location>
</feature>
<protein>
    <recommendedName>
        <fullName evidence="5">Exonuclease V</fullName>
    </recommendedName>
</protein>
<feature type="region of interest" description="Disordered" evidence="2">
    <location>
        <begin position="198"/>
        <end position="222"/>
    </location>
</feature>
<evidence type="ECO:0000256" key="2">
    <source>
        <dbReference type="SAM" id="MobiDB-lite"/>
    </source>
</evidence>
<evidence type="ECO:0000313" key="4">
    <source>
        <dbReference type="Proteomes" id="UP000279236"/>
    </source>
</evidence>
<dbReference type="AlphaFoldDB" id="A0A427XJX4"/>
<sequence length="755" mass="82220">MTYLETAGSGEDDNGEDDFGSDIPYDDELEEALRKAETNAAVVDIEDAVAISPLEQFKRGNYLSVSDLVGTVWCEVQYDYRLRTLPFLPVDKRPTVITSKHGAEIAVDKAKVEGKERILRRGEKIHKRLEREIHPETVVVKTETREDAWGLRIINMLASLEALLTLGVCREMHVAGFVDDVFVLGIIDEISRVAMDGIDSGPDSKHSSPARTRSTRQSSLAEYFGGPRARTHRLRVSDNKTRAHATVPQEKDSLSGRLQVMVYKELLDALLVPRSEPVAATEDGGTTPASLLPTDNASGLSSLFARLGLDENAQFTEKFLLDTRLVVIGNDLRWGAGEARTLAEFVPVWDRYVVALGLGTPPTHGGKAGDGITDESLQLVYRRAAGKRREKGASDRRKRRKGKRREVDAEVPADSGTESEPENGPKAGLVDDLQLAIQRSLMDVAGGAGSGTAHSQPDTEDADLQRAIKMSLEESAQPIEVDDEGQVVASTAEPEAQSLSGSPVDEPAQQSDAAEVASCSQTVPVEPPIDSSTVGGTEDADLQRALQLSLQVNTPPGEPSGDGLVVPLNTRSTRARPASRVSFSGDTDSEREREDDQLAWAIELSMGTQPEPAVVEVPLLRLSQEAASGSQPPQTPSKGKAKSSSEPPSPKSPSKPKEDTDKDKDKDKEDKKKLSEKSGGIIGTITFSHDRVYLADHLRSVLGYWKGERAPQGVGPADTKRCEWCEFEEGCEWRIAKAQEHRMRYFASRNNSMAM</sequence>
<name>A0A427XJX4_9TREE</name>
<dbReference type="EMBL" id="RSCE01000010">
    <property type="protein sequence ID" value="RSH79136.1"/>
    <property type="molecule type" value="Genomic_DNA"/>
</dbReference>
<dbReference type="SMART" id="SM00726">
    <property type="entry name" value="UIM"/>
    <property type="match status" value="4"/>
</dbReference>
<dbReference type="PROSITE" id="PS50330">
    <property type="entry name" value="UIM"/>
    <property type="match status" value="3"/>
</dbReference>
<feature type="region of interest" description="Disordered" evidence="2">
    <location>
        <begin position="474"/>
        <end position="594"/>
    </location>
</feature>
<gene>
    <name evidence="3" type="ORF">EHS24_001174</name>
</gene>
<feature type="region of interest" description="Disordered" evidence="2">
    <location>
        <begin position="383"/>
        <end position="427"/>
    </location>
</feature>
<dbReference type="GO" id="GO:0005739">
    <property type="term" value="C:mitochondrion"/>
    <property type="evidence" value="ECO:0007669"/>
    <property type="project" value="TreeGrafter"/>
</dbReference>
<dbReference type="OrthoDB" id="354769at2759"/>
<evidence type="ECO:0000256" key="1">
    <source>
        <dbReference type="ARBA" id="ARBA00009797"/>
    </source>
</evidence>
<organism evidence="3 4">
    <name type="scientific">Apiotrichum porosum</name>
    <dbReference type="NCBI Taxonomy" id="105984"/>
    <lineage>
        <taxon>Eukaryota</taxon>
        <taxon>Fungi</taxon>
        <taxon>Dikarya</taxon>
        <taxon>Basidiomycota</taxon>
        <taxon>Agaricomycotina</taxon>
        <taxon>Tremellomycetes</taxon>
        <taxon>Trichosporonales</taxon>
        <taxon>Trichosporonaceae</taxon>
        <taxon>Apiotrichum</taxon>
    </lineage>
</organism>
<comment type="similarity">
    <text evidence="1">Belongs to the EXO5 family.</text>
</comment>
<feature type="region of interest" description="Disordered" evidence="2">
    <location>
        <begin position="625"/>
        <end position="675"/>
    </location>
</feature>
<reference evidence="3 4" key="1">
    <citation type="submission" date="2018-11" db="EMBL/GenBank/DDBJ databases">
        <title>Genome sequence of Apiotrichum porosum DSM 27194.</title>
        <authorList>
            <person name="Aliyu H."/>
            <person name="Gorte O."/>
            <person name="Ochsenreither K."/>
        </authorList>
    </citation>
    <scope>NUCLEOTIDE SEQUENCE [LARGE SCALE GENOMIC DNA]</scope>
    <source>
        <strain evidence="3 4">DSM 27194</strain>
    </source>
</reference>
<dbReference type="Pfam" id="PF02809">
    <property type="entry name" value="UIM"/>
    <property type="match status" value="3"/>
</dbReference>
<feature type="region of interest" description="Disordered" evidence="2">
    <location>
        <begin position="1"/>
        <end position="24"/>
    </location>
</feature>
<dbReference type="GO" id="GO:0005634">
    <property type="term" value="C:nucleus"/>
    <property type="evidence" value="ECO:0007669"/>
    <property type="project" value="TreeGrafter"/>
</dbReference>
<dbReference type="GeneID" id="39585717"/>
<keyword evidence="4" id="KW-1185">Reference proteome</keyword>
<evidence type="ECO:0008006" key="5">
    <source>
        <dbReference type="Google" id="ProtNLM"/>
    </source>
</evidence>
<comment type="caution">
    <text evidence="3">The sequence shown here is derived from an EMBL/GenBank/DDBJ whole genome shotgun (WGS) entry which is preliminary data.</text>
</comment>